<dbReference type="Proteomes" id="UP000276588">
    <property type="component" value="Unassembled WGS sequence"/>
</dbReference>
<protein>
    <recommendedName>
        <fullName evidence="4">DUF5305 domain-containing protein</fullName>
    </recommendedName>
</protein>
<evidence type="ECO:0000256" key="1">
    <source>
        <dbReference type="SAM" id="Phobius"/>
    </source>
</evidence>
<feature type="transmembrane region" description="Helical" evidence="1">
    <location>
        <begin position="247"/>
        <end position="267"/>
    </location>
</feature>
<dbReference type="OrthoDB" id="270764at2157"/>
<dbReference type="InterPro" id="IPR035185">
    <property type="entry name" value="DUF5305"/>
</dbReference>
<name>A0A3A6PM68_9EURY</name>
<sequence>MAEIDRSLRIRSFLNEWATVLIIILVLAAAGVGWWAYQINLEPSVETEQRLTEQWSESTDYSHSAPITNDSLPFAAGDRASNRPLYYTALSKQLEGTYSYEYTADSGSVAVTTDTYLLIRGGRMENGNMTETYWELTEPLAADSETLSPDETHRVDFTVNIIEVLRTIGTVEQQLDATEGIVDVRVVSVSELSGTVESDSVETTYRSELPIVVSPSTFRVAEAETIDETHESFETVEVLAEPSPLQAYGSIIAFGLVVMLLVVIVGLRYTGYTELTDEEEELLEIEQARERFSEWITTGEFPSEREYEQTVLVDTLEGLVDVAIDTNKRVIEDEQLGVSTVLDDTYIYIYIQPDSPARDWLVSYADTTIDEFDEYEF</sequence>
<dbReference type="Pfam" id="PF17231">
    <property type="entry name" value="DUF5305"/>
    <property type="match status" value="1"/>
</dbReference>
<keyword evidence="1" id="KW-1133">Transmembrane helix</keyword>
<evidence type="ECO:0000313" key="2">
    <source>
        <dbReference type="EMBL" id="RJX42587.1"/>
    </source>
</evidence>
<gene>
    <name evidence="2" type="ORF">DM826_09450</name>
</gene>
<reference evidence="2 3" key="1">
    <citation type="submission" date="2018-06" db="EMBL/GenBank/DDBJ databases">
        <title>Halonotius sp. F13-13 a new haloarchaeeon isolated from a solar saltern from Isla Cristina, Huelva, Spain.</title>
        <authorList>
            <person name="Duran-Viseras A."/>
            <person name="Sanchez-Porro C."/>
            <person name="Ventosa A."/>
        </authorList>
    </citation>
    <scope>NUCLEOTIDE SEQUENCE [LARGE SCALE GENOMIC DNA]</scope>
    <source>
        <strain evidence="2 3">F13-13</strain>
    </source>
</reference>
<dbReference type="EMBL" id="QKNY01000014">
    <property type="protein sequence ID" value="RJX42587.1"/>
    <property type="molecule type" value="Genomic_DNA"/>
</dbReference>
<dbReference type="AlphaFoldDB" id="A0A3A6PM68"/>
<dbReference type="RefSeq" id="WP_120103152.1">
    <property type="nucleotide sequence ID" value="NZ_QKNY01000014.1"/>
</dbReference>
<evidence type="ECO:0008006" key="4">
    <source>
        <dbReference type="Google" id="ProtNLM"/>
    </source>
</evidence>
<keyword evidence="3" id="KW-1185">Reference proteome</keyword>
<accession>A0A3A6PM68</accession>
<keyword evidence="1" id="KW-0812">Transmembrane</keyword>
<comment type="caution">
    <text evidence="2">The sequence shown here is derived from an EMBL/GenBank/DDBJ whole genome shotgun (WGS) entry which is preliminary data.</text>
</comment>
<organism evidence="2 3">
    <name type="scientific">Halonotius aquaticus</name>
    <dbReference type="NCBI Taxonomy" id="2216978"/>
    <lineage>
        <taxon>Archaea</taxon>
        <taxon>Methanobacteriati</taxon>
        <taxon>Methanobacteriota</taxon>
        <taxon>Stenosarchaea group</taxon>
        <taxon>Halobacteria</taxon>
        <taxon>Halobacteriales</taxon>
        <taxon>Haloferacaceae</taxon>
        <taxon>Halonotius</taxon>
    </lineage>
</organism>
<proteinExistence type="predicted"/>
<keyword evidence="1" id="KW-0472">Membrane</keyword>
<feature type="transmembrane region" description="Helical" evidence="1">
    <location>
        <begin position="12"/>
        <end position="37"/>
    </location>
</feature>
<evidence type="ECO:0000313" key="3">
    <source>
        <dbReference type="Proteomes" id="UP000276588"/>
    </source>
</evidence>